<gene>
    <name evidence="2" type="ORF">EC847_12844</name>
</gene>
<comment type="caution">
    <text evidence="2">The sequence shown here is derived from an EMBL/GenBank/DDBJ whole genome shotgun (WGS) entry which is preliminary data.</text>
</comment>
<evidence type="ECO:0000313" key="2">
    <source>
        <dbReference type="EMBL" id="TDN48093.1"/>
    </source>
</evidence>
<protein>
    <submittedName>
        <fullName evidence="2">Uncharacterized protein</fullName>
    </submittedName>
</protein>
<evidence type="ECO:0000256" key="1">
    <source>
        <dbReference type="SAM" id="Phobius"/>
    </source>
</evidence>
<keyword evidence="3" id="KW-1185">Reference proteome</keyword>
<feature type="transmembrane region" description="Helical" evidence="1">
    <location>
        <begin position="76"/>
        <end position="97"/>
    </location>
</feature>
<dbReference type="EMBL" id="SNVX01000028">
    <property type="protein sequence ID" value="TDN48093.1"/>
    <property type="molecule type" value="Genomic_DNA"/>
</dbReference>
<organism evidence="2 3">
    <name type="scientific">Scandinavium goeteborgense</name>
    <dbReference type="NCBI Taxonomy" id="1851514"/>
    <lineage>
        <taxon>Bacteria</taxon>
        <taxon>Pseudomonadati</taxon>
        <taxon>Pseudomonadota</taxon>
        <taxon>Gammaproteobacteria</taxon>
        <taxon>Enterobacterales</taxon>
        <taxon>Enterobacteriaceae</taxon>
        <taxon>Scandinavium</taxon>
    </lineage>
</organism>
<dbReference type="Proteomes" id="UP000295530">
    <property type="component" value="Unassembled WGS sequence"/>
</dbReference>
<feature type="transmembrane region" description="Helical" evidence="1">
    <location>
        <begin position="117"/>
        <end position="142"/>
    </location>
</feature>
<name>A0A4R6DSV8_SCAGO</name>
<keyword evidence="1" id="KW-0812">Transmembrane</keyword>
<keyword evidence="1" id="KW-0472">Membrane</keyword>
<accession>A0A4R6DSV8</accession>
<dbReference type="AlphaFoldDB" id="A0A4R6DSV8"/>
<reference evidence="2 3" key="1">
    <citation type="submission" date="2019-03" db="EMBL/GenBank/DDBJ databases">
        <title>Genomic analyses of the natural microbiome of Caenorhabditis elegans.</title>
        <authorList>
            <person name="Samuel B."/>
        </authorList>
    </citation>
    <scope>NUCLEOTIDE SEQUENCE [LARGE SCALE GENOMIC DNA]</scope>
    <source>
        <strain evidence="2 3">BIGb0156</strain>
    </source>
</reference>
<keyword evidence="1" id="KW-1133">Transmembrane helix</keyword>
<proteinExistence type="predicted"/>
<sequence length="186" mass="21125">MPIVIAIGMCAYHMQQTENRNMKDGVAVISVNNINVGSMPVEQYEEIVRTIKKDWRTRILSVLSYMRFGCRIAIRLWSFFVQSFSVIIALFMLYSIFNLPDVTQYINEVRNLPSQNIAEGIRLVANLCVTLMFIVFPISIFIKGVPVFVSATENAINKKIREIMEVPSEGKVSVSIRENGSVVDVR</sequence>
<evidence type="ECO:0000313" key="3">
    <source>
        <dbReference type="Proteomes" id="UP000295530"/>
    </source>
</evidence>